<dbReference type="EMBL" id="CAMAPE010000005">
    <property type="protein sequence ID" value="CAH9067292.1"/>
    <property type="molecule type" value="Genomic_DNA"/>
</dbReference>
<sequence>MERARFVVPGHVLKQAVPVPVQAPNHDRSHPANPLSSTQYKAGGTTKTTEPLPRSSNVKKVPSFESTNGHCGSGGNVRGSSKDVGDDDVDMKATSYILKVKERIRLEELKILNEKK</sequence>
<reference evidence="2" key="1">
    <citation type="submission" date="2022-07" db="EMBL/GenBank/DDBJ databases">
        <authorList>
            <person name="Macas J."/>
            <person name="Novak P."/>
            <person name="Neumann P."/>
        </authorList>
    </citation>
    <scope>NUCLEOTIDE SEQUENCE</scope>
</reference>
<protein>
    <submittedName>
        <fullName evidence="2">Uncharacterized protein</fullName>
    </submittedName>
</protein>
<feature type="region of interest" description="Disordered" evidence="1">
    <location>
        <begin position="17"/>
        <end position="88"/>
    </location>
</feature>
<organism evidence="2 3">
    <name type="scientific">Cuscuta europaea</name>
    <name type="common">European dodder</name>
    <dbReference type="NCBI Taxonomy" id="41803"/>
    <lineage>
        <taxon>Eukaryota</taxon>
        <taxon>Viridiplantae</taxon>
        <taxon>Streptophyta</taxon>
        <taxon>Embryophyta</taxon>
        <taxon>Tracheophyta</taxon>
        <taxon>Spermatophyta</taxon>
        <taxon>Magnoliopsida</taxon>
        <taxon>eudicotyledons</taxon>
        <taxon>Gunneridae</taxon>
        <taxon>Pentapetalae</taxon>
        <taxon>asterids</taxon>
        <taxon>lamiids</taxon>
        <taxon>Solanales</taxon>
        <taxon>Convolvulaceae</taxon>
        <taxon>Cuscuteae</taxon>
        <taxon>Cuscuta</taxon>
        <taxon>Cuscuta subgen. Cuscuta</taxon>
    </lineage>
</organism>
<feature type="compositionally biased region" description="Polar residues" evidence="1">
    <location>
        <begin position="34"/>
        <end position="70"/>
    </location>
</feature>
<dbReference type="OrthoDB" id="1316393at2759"/>
<name>A0A9P1DZH1_CUSEU</name>
<evidence type="ECO:0000313" key="2">
    <source>
        <dbReference type="EMBL" id="CAH9067292.1"/>
    </source>
</evidence>
<comment type="caution">
    <text evidence="2">The sequence shown here is derived from an EMBL/GenBank/DDBJ whole genome shotgun (WGS) entry which is preliminary data.</text>
</comment>
<evidence type="ECO:0000256" key="1">
    <source>
        <dbReference type="SAM" id="MobiDB-lite"/>
    </source>
</evidence>
<dbReference type="AlphaFoldDB" id="A0A9P1DZH1"/>
<accession>A0A9P1DZH1</accession>
<gene>
    <name evidence="2" type="ORF">CEURO_LOCUS2509</name>
</gene>
<proteinExistence type="predicted"/>
<keyword evidence="3" id="KW-1185">Reference proteome</keyword>
<dbReference type="Proteomes" id="UP001152484">
    <property type="component" value="Unassembled WGS sequence"/>
</dbReference>
<evidence type="ECO:0000313" key="3">
    <source>
        <dbReference type="Proteomes" id="UP001152484"/>
    </source>
</evidence>